<evidence type="ECO:0000313" key="2">
    <source>
        <dbReference type="Proteomes" id="UP000283458"/>
    </source>
</evidence>
<dbReference type="Proteomes" id="UP000283458">
    <property type="component" value="Unassembled WGS sequence"/>
</dbReference>
<dbReference type="RefSeq" id="WP_119833655.1">
    <property type="nucleotide sequence ID" value="NZ_QYUL01000005.1"/>
</dbReference>
<evidence type="ECO:0000313" key="1">
    <source>
        <dbReference type="EMBL" id="RJF77216.1"/>
    </source>
</evidence>
<dbReference type="EMBL" id="QYUL01000005">
    <property type="protein sequence ID" value="RJF77216.1"/>
    <property type="molecule type" value="Genomic_DNA"/>
</dbReference>
<proteinExistence type="predicted"/>
<dbReference type="OrthoDB" id="196672at2"/>
<name>A0A418VM01_9PROT</name>
<dbReference type="AlphaFoldDB" id="A0A418VM01"/>
<organism evidence="1 2">
    <name type="scientific">Azospirillum cavernae</name>
    <dbReference type="NCBI Taxonomy" id="2320860"/>
    <lineage>
        <taxon>Bacteria</taxon>
        <taxon>Pseudomonadati</taxon>
        <taxon>Pseudomonadota</taxon>
        <taxon>Alphaproteobacteria</taxon>
        <taxon>Rhodospirillales</taxon>
        <taxon>Azospirillaceae</taxon>
        <taxon>Azospirillum</taxon>
    </lineage>
</organism>
<reference evidence="1 2" key="1">
    <citation type="submission" date="2018-09" db="EMBL/GenBank/DDBJ databases">
        <authorList>
            <person name="Zhu H."/>
        </authorList>
    </citation>
    <scope>NUCLEOTIDE SEQUENCE [LARGE SCALE GENOMIC DNA]</scope>
    <source>
        <strain evidence="1 2">K2W22B-5</strain>
    </source>
</reference>
<keyword evidence="2" id="KW-1185">Reference proteome</keyword>
<gene>
    <name evidence="1" type="ORF">D3877_25665</name>
</gene>
<comment type="caution">
    <text evidence="1">The sequence shown here is derived from an EMBL/GenBank/DDBJ whole genome shotgun (WGS) entry which is preliminary data.</text>
</comment>
<accession>A0A418VM01</accession>
<protein>
    <submittedName>
        <fullName evidence="1">Uncharacterized protein</fullName>
    </submittedName>
</protein>
<sequence>MPTMSITHNQRARDVIGQFDFSPVLRRALSKGVPPHTAAIALDQLKLFLIACAEHPNTDLAPPSSACDELWHDFIVADTRSYCRFCDAVYGEYLHHNGATASPERLAAARRNSALLLGLPATTDCLRNAQEADCLREVITPDCLREASPTHV</sequence>